<protein>
    <recommendedName>
        <fullName evidence="1">Defective in cullin neddylation protein</fullName>
    </recommendedName>
</protein>
<evidence type="ECO:0000313" key="3">
    <source>
        <dbReference type="EMBL" id="JAT42898.1"/>
    </source>
</evidence>
<gene>
    <name evidence="3" type="primary">DCUN1D2_0</name>
    <name evidence="3" type="ORF">g.85536</name>
</gene>
<dbReference type="Pfam" id="PF03556">
    <property type="entry name" value="Cullin_binding"/>
    <property type="match status" value="1"/>
</dbReference>
<evidence type="ECO:0000259" key="2">
    <source>
        <dbReference type="PROSITE" id="PS51229"/>
    </source>
</evidence>
<organism evidence="3">
    <name type="scientific">Anthurium amnicola</name>
    <dbReference type="NCBI Taxonomy" id="1678845"/>
    <lineage>
        <taxon>Eukaryota</taxon>
        <taxon>Viridiplantae</taxon>
        <taxon>Streptophyta</taxon>
        <taxon>Embryophyta</taxon>
        <taxon>Tracheophyta</taxon>
        <taxon>Spermatophyta</taxon>
        <taxon>Magnoliopsida</taxon>
        <taxon>Liliopsida</taxon>
        <taxon>Araceae</taxon>
        <taxon>Pothoideae</taxon>
        <taxon>Potheae</taxon>
        <taxon>Anthurium</taxon>
    </lineage>
</organism>
<accession>A0A1D1XKG9</accession>
<dbReference type="PROSITE" id="PS51229">
    <property type="entry name" value="DCUN1"/>
    <property type="match status" value="1"/>
</dbReference>
<dbReference type="InterPro" id="IPR005176">
    <property type="entry name" value="PONY_dom"/>
</dbReference>
<dbReference type="PANTHER" id="PTHR12281:SF31">
    <property type="entry name" value="DCN1-LIKE PROTEIN 3"/>
    <property type="match status" value="1"/>
</dbReference>
<dbReference type="PANTHER" id="PTHR12281">
    <property type="entry name" value="RP42 RELATED"/>
    <property type="match status" value="1"/>
</dbReference>
<dbReference type="GO" id="GO:0045116">
    <property type="term" value="P:protein neddylation"/>
    <property type="evidence" value="ECO:0007669"/>
    <property type="project" value="TreeGrafter"/>
</dbReference>
<dbReference type="GO" id="GO:0097602">
    <property type="term" value="F:cullin family protein binding"/>
    <property type="evidence" value="ECO:0007669"/>
    <property type="project" value="TreeGrafter"/>
</dbReference>
<dbReference type="FunFam" id="1.10.238.200:FF:000006">
    <property type="entry name" value="Defective in cullin neddylation protein"/>
    <property type="match status" value="1"/>
</dbReference>
<feature type="domain" description="DCUN1" evidence="2">
    <location>
        <begin position="1"/>
        <end position="165"/>
    </location>
</feature>
<sequence length="310" mass="34986">MESSGSKGADVFEIYARYCDIVSGSDHRSTREALAVLAKSLESRGHVGDKVFESLLKLMLHLNLAVDSHQFTRFYDFVFLLCRENGQKNITVNKAITAWRLILTGRFRLLNHWCDFVEKHQRHNISLDTWQQLLAFSRCVNEDLEGYDSTGAWPVLIDDFVEHMYRINEASNCSSRAPCNCGDTAQQLNISCSFNGLKLLPGSKRKSAGETVEHEEEYNWGNSMNMEPFTNHKRLRQYSFINKLGCEPDLAMSVLSSTADYDADANAHSSFGFRSNATCAVEDNLTKVFEGHLSVGCRFQFGQKSGVSFT</sequence>
<dbReference type="Gene3D" id="1.10.238.200">
    <property type="entry name" value="Cullin, PONY binding domain"/>
    <property type="match status" value="1"/>
</dbReference>
<dbReference type="GO" id="GO:0000151">
    <property type="term" value="C:ubiquitin ligase complex"/>
    <property type="evidence" value="ECO:0007669"/>
    <property type="project" value="TreeGrafter"/>
</dbReference>
<proteinExistence type="predicted"/>
<dbReference type="InterPro" id="IPR014764">
    <property type="entry name" value="DCN-prot"/>
</dbReference>
<dbReference type="GO" id="GO:0031624">
    <property type="term" value="F:ubiquitin conjugating enzyme binding"/>
    <property type="evidence" value="ECO:0007669"/>
    <property type="project" value="TreeGrafter"/>
</dbReference>
<dbReference type="InterPro" id="IPR042460">
    <property type="entry name" value="DCN1-like_PONY"/>
</dbReference>
<name>A0A1D1XKG9_9ARAE</name>
<dbReference type="GO" id="GO:0032182">
    <property type="term" value="F:ubiquitin-like protein binding"/>
    <property type="evidence" value="ECO:0007669"/>
    <property type="project" value="TreeGrafter"/>
</dbReference>
<evidence type="ECO:0000256" key="1">
    <source>
        <dbReference type="RuleBase" id="RU410713"/>
    </source>
</evidence>
<dbReference type="EMBL" id="GDJX01025038">
    <property type="protein sequence ID" value="JAT42898.1"/>
    <property type="molecule type" value="Transcribed_RNA"/>
</dbReference>
<reference evidence="3" key="1">
    <citation type="submission" date="2015-07" db="EMBL/GenBank/DDBJ databases">
        <title>Transcriptome Assembly of Anthurium amnicola.</title>
        <authorList>
            <person name="Suzuki J."/>
        </authorList>
    </citation>
    <scope>NUCLEOTIDE SEQUENCE</scope>
</reference>
<comment type="function">
    <text evidence="1">Neddylation of cullins play an essential role in the regulation of SCF-type complexes activity.</text>
</comment>
<dbReference type="AlphaFoldDB" id="A0A1D1XKG9"/>